<dbReference type="RefSeq" id="WP_145180658.1">
    <property type="nucleotide sequence ID" value="NZ_CP036266.1"/>
</dbReference>
<dbReference type="Proteomes" id="UP000320421">
    <property type="component" value="Chromosome"/>
</dbReference>
<name>A0A517PHH3_9PLAN</name>
<sequence>MSIITTGHIFLKRPYEVANATALKQVLQEQGGELHGSSDERYWELIKHQLIITIKVQPITELLDQCQTELSLLGLAPDDVPEVITVEGLMESIDLCQSITDQLASSLAGVTGGAEHCH</sequence>
<accession>A0A517PHH3</accession>
<keyword evidence="2" id="KW-1185">Reference proteome</keyword>
<dbReference type="EMBL" id="CP036266">
    <property type="protein sequence ID" value="QDT18830.1"/>
    <property type="molecule type" value="Genomic_DNA"/>
</dbReference>
<evidence type="ECO:0000313" key="1">
    <source>
        <dbReference type="EMBL" id="QDT18830.1"/>
    </source>
</evidence>
<proteinExistence type="predicted"/>
<organism evidence="1 2">
    <name type="scientific">Gimesia chilikensis</name>
    <dbReference type="NCBI Taxonomy" id="2605989"/>
    <lineage>
        <taxon>Bacteria</taxon>
        <taxon>Pseudomonadati</taxon>
        <taxon>Planctomycetota</taxon>
        <taxon>Planctomycetia</taxon>
        <taxon>Planctomycetales</taxon>
        <taxon>Planctomycetaceae</taxon>
        <taxon>Gimesia</taxon>
    </lineage>
</organism>
<dbReference type="OrthoDB" id="278322at2"/>
<dbReference type="AlphaFoldDB" id="A0A517PHH3"/>
<gene>
    <name evidence="1" type="ORF">HG66A1_05920</name>
</gene>
<reference evidence="1 2" key="1">
    <citation type="submission" date="2019-02" db="EMBL/GenBank/DDBJ databases">
        <title>Deep-cultivation of Planctomycetes and their phenomic and genomic characterization uncovers novel biology.</title>
        <authorList>
            <person name="Wiegand S."/>
            <person name="Jogler M."/>
            <person name="Boedeker C."/>
            <person name="Pinto D."/>
            <person name="Vollmers J."/>
            <person name="Rivas-Marin E."/>
            <person name="Kohn T."/>
            <person name="Peeters S.H."/>
            <person name="Heuer A."/>
            <person name="Rast P."/>
            <person name="Oberbeckmann S."/>
            <person name="Bunk B."/>
            <person name="Jeske O."/>
            <person name="Meyerdierks A."/>
            <person name="Storesund J.E."/>
            <person name="Kallscheuer N."/>
            <person name="Luecker S."/>
            <person name="Lage O.M."/>
            <person name="Pohl T."/>
            <person name="Merkel B.J."/>
            <person name="Hornburger P."/>
            <person name="Mueller R.-W."/>
            <person name="Bruemmer F."/>
            <person name="Labrenz M."/>
            <person name="Spormann A.M."/>
            <person name="Op den Camp H."/>
            <person name="Overmann J."/>
            <person name="Amann R."/>
            <person name="Jetten M.S.M."/>
            <person name="Mascher T."/>
            <person name="Medema M.H."/>
            <person name="Devos D.P."/>
            <person name="Kaster A.-K."/>
            <person name="Ovreas L."/>
            <person name="Rohde M."/>
            <person name="Galperin M.Y."/>
            <person name="Jogler C."/>
        </authorList>
    </citation>
    <scope>NUCLEOTIDE SEQUENCE [LARGE SCALE GENOMIC DNA]</scope>
    <source>
        <strain evidence="1 2">HG66A1</strain>
    </source>
</reference>
<evidence type="ECO:0000313" key="2">
    <source>
        <dbReference type="Proteomes" id="UP000320421"/>
    </source>
</evidence>
<protein>
    <submittedName>
        <fullName evidence="1">Uncharacterized protein</fullName>
    </submittedName>
</protein>